<proteinExistence type="predicted"/>
<dbReference type="Proteomes" id="UP000465622">
    <property type="component" value="Chromosome"/>
</dbReference>
<accession>A0ABM7I2L8</accession>
<protein>
    <submittedName>
        <fullName evidence="1">Uncharacterized protein</fullName>
    </submittedName>
</protein>
<gene>
    <name evidence="1" type="ORF">MMAGJ_64180</name>
</gene>
<organism evidence="1 2">
    <name type="scientific">Mycolicibacterium mageritense</name>
    <name type="common">Mycobacterium mageritense</name>
    <dbReference type="NCBI Taxonomy" id="53462"/>
    <lineage>
        <taxon>Bacteria</taxon>
        <taxon>Bacillati</taxon>
        <taxon>Actinomycetota</taxon>
        <taxon>Actinomycetes</taxon>
        <taxon>Mycobacteriales</taxon>
        <taxon>Mycobacteriaceae</taxon>
        <taxon>Mycolicibacterium</taxon>
    </lineage>
</organism>
<evidence type="ECO:0000313" key="2">
    <source>
        <dbReference type="Proteomes" id="UP000465622"/>
    </source>
</evidence>
<keyword evidence="2" id="KW-1185">Reference proteome</keyword>
<evidence type="ECO:0000313" key="1">
    <source>
        <dbReference type="EMBL" id="BBX37136.1"/>
    </source>
</evidence>
<reference evidence="1 2" key="1">
    <citation type="journal article" date="2019" name="Emerg. Microbes Infect.">
        <title>Comprehensive subspecies identification of 175 nontuberculous mycobacteria species based on 7547 genomic profiles.</title>
        <authorList>
            <person name="Matsumoto Y."/>
            <person name="Kinjo T."/>
            <person name="Motooka D."/>
            <person name="Nabeya D."/>
            <person name="Jung N."/>
            <person name="Uechi K."/>
            <person name="Horii T."/>
            <person name="Iida T."/>
            <person name="Fujita J."/>
            <person name="Nakamura S."/>
        </authorList>
    </citation>
    <scope>NUCLEOTIDE SEQUENCE [LARGE SCALE GENOMIC DNA]</scope>
    <source>
        <strain evidence="1 2">JCM 12375</strain>
    </source>
</reference>
<dbReference type="EMBL" id="AP022567">
    <property type="protein sequence ID" value="BBX37136.1"/>
    <property type="molecule type" value="Genomic_DNA"/>
</dbReference>
<name>A0ABM7I2L8_MYCME</name>
<sequence length="265" mass="28287">MTGNTVWCTKRHGEQSSVRICAAREVPAPTAAGVIVATTAASSSSVAYKEAIHAAVSGAAVLPDGPVRLELSFVVGPRRNWLNLWKQTIDALDPLLGRTRPDRAWHPRDGRITELGLHCTVDQYAGNKVAVGIYASAESASVNEDSSLDVPQSPVGEFVDVVPADALAGVDHRTRAHEFRDDDAGYLAWLAANPEGFVVNIARNYSVSTARVHRAACRTISGQNPHNGPWTGAYVKVCAIQSADAEEWAANAVRKPITPCGTCRP</sequence>